<evidence type="ECO:0000256" key="1">
    <source>
        <dbReference type="ARBA" id="ARBA00004370"/>
    </source>
</evidence>
<comment type="similarity">
    <text evidence="3">Belongs to the methyl-accepting chemotaxis (MCP) protein family.</text>
</comment>
<keyword evidence="9" id="KW-1185">Reference proteome</keyword>
<feature type="transmembrane region" description="Helical" evidence="5">
    <location>
        <begin position="53"/>
        <end position="76"/>
    </location>
</feature>
<feature type="transmembrane region" description="Helical" evidence="5">
    <location>
        <begin position="23"/>
        <end position="41"/>
    </location>
</feature>
<keyword evidence="2 4" id="KW-0807">Transducer</keyword>
<evidence type="ECO:0000313" key="8">
    <source>
        <dbReference type="EMBL" id="CCK76760.1"/>
    </source>
</evidence>
<gene>
    <name evidence="8" type="ORF">OLEAN_C25840</name>
</gene>
<dbReference type="GO" id="GO:0004888">
    <property type="term" value="F:transmembrane signaling receptor activity"/>
    <property type="evidence" value="ECO:0007669"/>
    <property type="project" value="InterPro"/>
</dbReference>
<dbReference type="CDD" id="cd06225">
    <property type="entry name" value="HAMP"/>
    <property type="match status" value="1"/>
</dbReference>
<comment type="subcellular location">
    <subcellularLocation>
        <location evidence="1">Membrane</location>
    </subcellularLocation>
</comment>
<evidence type="ECO:0000256" key="3">
    <source>
        <dbReference type="ARBA" id="ARBA00029447"/>
    </source>
</evidence>
<keyword evidence="5" id="KW-1133">Transmembrane helix</keyword>
<dbReference type="Proteomes" id="UP000032749">
    <property type="component" value="Chromosome"/>
</dbReference>
<dbReference type="GO" id="GO:0006935">
    <property type="term" value="P:chemotaxis"/>
    <property type="evidence" value="ECO:0007669"/>
    <property type="project" value="InterPro"/>
</dbReference>
<dbReference type="PANTHER" id="PTHR32089:SF112">
    <property type="entry name" value="LYSOZYME-LIKE PROTEIN-RELATED"/>
    <property type="match status" value="1"/>
</dbReference>
<dbReference type="PRINTS" id="PR00260">
    <property type="entry name" value="CHEMTRNSDUCR"/>
</dbReference>
<dbReference type="InterPro" id="IPR004090">
    <property type="entry name" value="Chemotax_Me-accpt_rcpt"/>
</dbReference>
<dbReference type="EMBL" id="FO203512">
    <property type="protein sequence ID" value="CCK76760.1"/>
    <property type="molecule type" value="Genomic_DNA"/>
</dbReference>
<evidence type="ECO:0000256" key="2">
    <source>
        <dbReference type="ARBA" id="ARBA00023224"/>
    </source>
</evidence>
<dbReference type="GO" id="GO:0016020">
    <property type="term" value="C:membrane"/>
    <property type="evidence" value="ECO:0007669"/>
    <property type="project" value="UniProtKB-SubCell"/>
</dbReference>
<accession>R4YPD4</accession>
<dbReference type="Pfam" id="PF00015">
    <property type="entry name" value="MCPsignal"/>
    <property type="match status" value="1"/>
</dbReference>
<evidence type="ECO:0000256" key="5">
    <source>
        <dbReference type="SAM" id="Phobius"/>
    </source>
</evidence>
<keyword evidence="5" id="KW-0812">Transmembrane</keyword>
<dbReference type="SMART" id="SM00304">
    <property type="entry name" value="HAMP"/>
    <property type="match status" value="2"/>
</dbReference>
<dbReference type="SMART" id="SM00283">
    <property type="entry name" value="MA"/>
    <property type="match status" value="1"/>
</dbReference>
<dbReference type="InterPro" id="IPR004089">
    <property type="entry name" value="MCPsignal_dom"/>
</dbReference>
<reference evidence="8 9" key="1">
    <citation type="journal article" date="2013" name="Nat. Commun.">
        <title>Genome sequence and functional genomic analysis of the oil-degrading bacterium Oleispira antarctica.</title>
        <authorList>
            <person name="Kube M."/>
            <person name="Chernikova T.N."/>
            <person name="Al-Ramahi Y."/>
            <person name="Beloqui A."/>
            <person name="Lopez-Cortez N."/>
            <person name="Guazzaroni M.E."/>
            <person name="Heipieper H.J."/>
            <person name="Klages S."/>
            <person name="Kotsyurbenko O.R."/>
            <person name="Langer I."/>
            <person name="Nechitaylo T.Y."/>
            <person name="Lunsdorf H."/>
            <person name="Fernandez M."/>
            <person name="Juarez S."/>
            <person name="Ciordia S."/>
            <person name="Singer A."/>
            <person name="Kagan O."/>
            <person name="Egorova O."/>
            <person name="Petit P.A."/>
            <person name="Stogios P."/>
            <person name="Kim Y."/>
            <person name="Tchigvintsev A."/>
            <person name="Flick R."/>
            <person name="Denaro R."/>
            <person name="Genovese M."/>
            <person name="Albar J.P."/>
            <person name="Reva O.N."/>
            <person name="Martinez-Gomariz M."/>
            <person name="Tran H."/>
            <person name="Ferrer M."/>
            <person name="Savchenko A."/>
            <person name="Yakunin A.F."/>
            <person name="Yakimov M.M."/>
            <person name="Golyshina O.V."/>
            <person name="Reinhardt R."/>
            <person name="Golyshin P.N."/>
        </authorList>
    </citation>
    <scope>NUCLEOTIDE SEQUENCE [LARGE SCALE GENOMIC DNA]</scope>
</reference>
<protein>
    <submittedName>
        <fullName evidence="8">Chemotaxis methyl-accepting protein</fullName>
    </submittedName>
</protein>
<proteinExistence type="inferred from homology"/>
<feature type="domain" description="HAMP" evidence="7">
    <location>
        <begin position="73"/>
        <end position="127"/>
    </location>
</feature>
<dbReference type="PROSITE" id="PS50885">
    <property type="entry name" value="HAMP"/>
    <property type="match status" value="1"/>
</dbReference>
<organism evidence="8 9">
    <name type="scientific">Oleispira antarctica RB-8</name>
    <dbReference type="NCBI Taxonomy" id="698738"/>
    <lineage>
        <taxon>Bacteria</taxon>
        <taxon>Pseudomonadati</taxon>
        <taxon>Pseudomonadota</taxon>
        <taxon>Gammaproteobacteria</taxon>
        <taxon>Oceanospirillales</taxon>
        <taxon>Oceanospirillaceae</taxon>
        <taxon>Oleispira</taxon>
    </lineage>
</organism>
<dbReference type="SUPFAM" id="SSF58104">
    <property type="entry name" value="Methyl-accepting chemotaxis protein (MCP) signaling domain"/>
    <property type="match status" value="1"/>
</dbReference>
<sequence length="403" mass="45172">MQWVLSIYNQVEKACFYTLNRKIVGNLAFLFAIQLFSYFQLSSLIPDDKQNGLYGVILLTSIAFGFTLFYLNYLIVRPVKLMKKTLENINKQQGDLSQRLPSFSHDEFGDLAKNYNHFVENLLAILQDTYSHALNASKVNEQVLLSVEQGIHNTNQQNEFGQAIHNSSDQLKQSIRSISGNIEQLSTTTKINVTTAQQSSSDLIDMQSKINDINQLLGNFAHTVVQLSESANNIRSILKLVEGFSEQTNLLALNAAIEAARAGESGRGFAVVADEVRTLAQKVNTATTEINEHITGMEKLVSHTKQESSELYEESDRLKAQMGENSEKFSQMVEAFNHDLDALSGVEQAIKIVDNAFEESDQLVTNINQLSQDITDSMHEVNKNTQTMMEETATTQKQLARFL</sequence>
<dbReference type="KEGG" id="oai:OLEAN_C25840"/>
<dbReference type="Pfam" id="PF00672">
    <property type="entry name" value="HAMP"/>
    <property type="match status" value="1"/>
</dbReference>
<keyword evidence="5" id="KW-0472">Membrane</keyword>
<dbReference type="GO" id="GO:0007165">
    <property type="term" value="P:signal transduction"/>
    <property type="evidence" value="ECO:0007669"/>
    <property type="project" value="UniProtKB-KW"/>
</dbReference>
<evidence type="ECO:0000259" key="6">
    <source>
        <dbReference type="PROSITE" id="PS50111"/>
    </source>
</evidence>
<evidence type="ECO:0000259" key="7">
    <source>
        <dbReference type="PROSITE" id="PS50885"/>
    </source>
</evidence>
<dbReference type="PROSITE" id="PS50111">
    <property type="entry name" value="CHEMOTAXIS_TRANSDUC_2"/>
    <property type="match status" value="1"/>
</dbReference>
<dbReference type="Gene3D" id="1.10.287.950">
    <property type="entry name" value="Methyl-accepting chemotaxis protein"/>
    <property type="match status" value="1"/>
</dbReference>
<dbReference type="STRING" id="698738.OLEAN_C25840"/>
<name>R4YPD4_OLEAN</name>
<dbReference type="AlphaFoldDB" id="R4YPD4"/>
<feature type="domain" description="Methyl-accepting transducer" evidence="6">
    <location>
        <begin position="132"/>
        <end position="375"/>
    </location>
</feature>
<dbReference type="HOGENOM" id="CLU_000445_107_32_6"/>
<dbReference type="PANTHER" id="PTHR32089">
    <property type="entry name" value="METHYL-ACCEPTING CHEMOTAXIS PROTEIN MCPB"/>
    <property type="match status" value="1"/>
</dbReference>
<dbReference type="InterPro" id="IPR003660">
    <property type="entry name" value="HAMP_dom"/>
</dbReference>
<evidence type="ECO:0000313" key="9">
    <source>
        <dbReference type="Proteomes" id="UP000032749"/>
    </source>
</evidence>
<evidence type="ECO:0000256" key="4">
    <source>
        <dbReference type="PROSITE-ProRule" id="PRU00284"/>
    </source>
</evidence>